<feature type="region of interest" description="Disordered" evidence="1">
    <location>
        <begin position="11"/>
        <end position="98"/>
    </location>
</feature>
<dbReference type="PANTHER" id="PTHR38887:SF1">
    <property type="entry name" value="RAS MODIFICATION PROTEIN ERF4"/>
    <property type="match status" value="1"/>
</dbReference>
<keyword evidence="3" id="KW-1185">Reference proteome</keyword>
<dbReference type="STRING" id="1073089.A0A1L9RYS2"/>
<dbReference type="AlphaFoldDB" id="A0A1L9RYS2"/>
<dbReference type="EMBL" id="KV878210">
    <property type="protein sequence ID" value="OJJ39968.1"/>
    <property type="molecule type" value="Genomic_DNA"/>
</dbReference>
<feature type="compositionally biased region" description="Basic and acidic residues" evidence="1">
    <location>
        <begin position="125"/>
        <end position="146"/>
    </location>
</feature>
<evidence type="ECO:0000256" key="1">
    <source>
        <dbReference type="SAM" id="MobiDB-lite"/>
    </source>
</evidence>
<sequence>MGYLIRQVSAGIGYVSETAKASKSKKQQQKQQGQQQQTESLPPLEETQSTAPSYHTEEGANSYPPVHNGQPPMQNRYPPMENGHPTQGDYPPMQNGYPTMYSGYPSTQREVNDLLHPTEREADMKEETTYEVHEFKQEPATEKEPYEVDEDIERQWELDEAQEHLRGVTYPTYQNNQEVDYYQLADSFAQEYPMPPSYYDMTLEQTARLEHPVVLPQRRPKNRQRGFVRAYAPELTKFAIDEDMFLKFVDKANKACVGSQWLQVINLAATVGGYFVNPAVGFAMGFVADAVVRIGMAVDGRRRSGNFFDKVNRDFFMPRGLFCLLMTYAPESTEVILDLDINNTITSAMTPGTGFHRIHHKYQTANATTNTTFDQFSPLVFPDLKNADKETKEKHNLMVSRMQGGMASIGNYYDKRDQAKFIAKDPGSNLAVGPKPEFTSRYADPMNKAASGSLLALTTGGKFTDDTILGWMGIEGRSARGAKPSFFGGLADAAVRKATGKNEAEKARAEGRPVPHQSTKGFVGGGLDNMLKRKVVYMMIVNMPSEEELQRAKEAMA</sequence>
<proteinExistence type="predicted"/>
<evidence type="ECO:0000313" key="3">
    <source>
        <dbReference type="Proteomes" id="UP000184383"/>
    </source>
</evidence>
<name>A0A1L9RYS2_ASPWE</name>
<organism evidence="2 3">
    <name type="scientific">Aspergillus wentii DTO 134E9</name>
    <dbReference type="NCBI Taxonomy" id="1073089"/>
    <lineage>
        <taxon>Eukaryota</taxon>
        <taxon>Fungi</taxon>
        <taxon>Dikarya</taxon>
        <taxon>Ascomycota</taxon>
        <taxon>Pezizomycotina</taxon>
        <taxon>Eurotiomycetes</taxon>
        <taxon>Eurotiomycetidae</taxon>
        <taxon>Eurotiales</taxon>
        <taxon>Aspergillaceae</taxon>
        <taxon>Aspergillus</taxon>
        <taxon>Aspergillus subgen. Cremei</taxon>
    </lineage>
</organism>
<dbReference type="PANTHER" id="PTHR38887">
    <property type="entry name" value="CHROMOSOME 21, WHOLE GENOME SHOTGUN SEQUENCE"/>
    <property type="match status" value="1"/>
</dbReference>
<evidence type="ECO:0000313" key="2">
    <source>
        <dbReference type="EMBL" id="OJJ39968.1"/>
    </source>
</evidence>
<feature type="compositionally biased region" description="Basic and acidic residues" evidence="1">
    <location>
        <begin position="500"/>
        <end position="513"/>
    </location>
</feature>
<dbReference type="Proteomes" id="UP000184383">
    <property type="component" value="Unassembled WGS sequence"/>
</dbReference>
<feature type="region of interest" description="Disordered" evidence="1">
    <location>
        <begin position="498"/>
        <end position="523"/>
    </location>
</feature>
<dbReference type="InterPro" id="IPR053221">
    <property type="entry name" value="Burnettramic_acid_biosynth"/>
</dbReference>
<accession>A0A1L9RYS2</accession>
<reference evidence="3" key="1">
    <citation type="journal article" date="2017" name="Genome Biol.">
        <title>Comparative genomics reveals high biological diversity and specific adaptations in the industrially and medically important fungal genus Aspergillus.</title>
        <authorList>
            <person name="de Vries R.P."/>
            <person name="Riley R."/>
            <person name="Wiebenga A."/>
            <person name="Aguilar-Osorio G."/>
            <person name="Amillis S."/>
            <person name="Uchima C.A."/>
            <person name="Anderluh G."/>
            <person name="Asadollahi M."/>
            <person name="Askin M."/>
            <person name="Barry K."/>
            <person name="Battaglia E."/>
            <person name="Bayram O."/>
            <person name="Benocci T."/>
            <person name="Braus-Stromeyer S.A."/>
            <person name="Caldana C."/>
            <person name="Canovas D."/>
            <person name="Cerqueira G.C."/>
            <person name="Chen F."/>
            <person name="Chen W."/>
            <person name="Choi C."/>
            <person name="Clum A."/>
            <person name="Dos Santos R.A."/>
            <person name="Damasio A.R."/>
            <person name="Diallinas G."/>
            <person name="Emri T."/>
            <person name="Fekete E."/>
            <person name="Flipphi M."/>
            <person name="Freyberg S."/>
            <person name="Gallo A."/>
            <person name="Gournas C."/>
            <person name="Habgood R."/>
            <person name="Hainaut M."/>
            <person name="Harispe M.L."/>
            <person name="Henrissat B."/>
            <person name="Hilden K.S."/>
            <person name="Hope R."/>
            <person name="Hossain A."/>
            <person name="Karabika E."/>
            <person name="Karaffa L."/>
            <person name="Karanyi Z."/>
            <person name="Krasevec N."/>
            <person name="Kuo A."/>
            <person name="Kusch H."/>
            <person name="LaButti K."/>
            <person name="Lagendijk E.L."/>
            <person name="Lapidus A."/>
            <person name="Levasseur A."/>
            <person name="Lindquist E."/>
            <person name="Lipzen A."/>
            <person name="Logrieco A.F."/>
            <person name="MacCabe A."/>
            <person name="Maekelae M.R."/>
            <person name="Malavazi I."/>
            <person name="Melin P."/>
            <person name="Meyer V."/>
            <person name="Mielnichuk N."/>
            <person name="Miskei M."/>
            <person name="Molnar A.P."/>
            <person name="Mule G."/>
            <person name="Ngan C.Y."/>
            <person name="Orejas M."/>
            <person name="Orosz E."/>
            <person name="Ouedraogo J.P."/>
            <person name="Overkamp K.M."/>
            <person name="Park H.-S."/>
            <person name="Perrone G."/>
            <person name="Piumi F."/>
            <person name="Punt P.J."/>
            <person name="Ram A.F."/>
            <person name="Ramon A."/>
            <person name="Rauscher S."/>
            <person name="Record E."/>
            <person name="Riano-Pachon D.M."/>
            <person name="Robert V."/>
            <person name="Roehrig J."/>
            <person name="Ruller R."/>
            <person name="Salamov A."/>
            <person name="Salih N.S."/>
            <person name="Samson R.A."/>
            <person name="Sandor E."/>
            <person name="Sanguinetti M."/>
            <person name="Schuetze T."/>
            <person name="Sepcic K."/>
            <person name="Shelest E."/>
            <person name="Sherlock G."/>
            <person name="Sophianopoulou V."/>
            <person name="Squina F.M."/>
            <person name="Sun H."/>
            <person name="Susca A."/>
            <person name="Todd R.B."/>
            <person name="Tsang A."/>
            <person name="Unkles S.E."/>
            <person name="van de Wiele N."/>
            <person name="van Rossen-Uffink D."/>
            <person name="Oliveira J.V."/>
            <person name="Vesth T.C."/>
            <person name="Visser J."/>
            <person name="Yu J.-H."/>
            <person name="Zhou M."/>
            <person name="Andersen M.R."/>
            <person name="Archer D.B."/>
            <person name="Baker S.E."/>
            <person name="Benoit I."/>
            <person name="Brakhage A.A."/>
            <person name="Braus G.H."/>
            <person name="Fischer R."/>
            <person name="Frisvad J.C."/>
            <person name="Goldman G.H."/>
            <person name="Houbraken J."/>
            <person name="Oakley B."/>
            <person name="Pocsi I."/>
            <person name="Scazzocchio C."/>
            <person name="Seiboth B."/>
            <person name="vanKuyk P.A."/>
            <person name="Wortman J."/>
            <person name="Dyer P.S."/>
            <person name="Grigoriev I.V."/>
        </authorList>
    </citation>
    <scope>NUCLEOTIDE SEQUENCE [LARGE SCALE GENOMIC DNA]</scope>
    <source>
        <strain evidence="3">DTO 134E9</strain>
    </source>
</reference>
<protein>
    <submittedName>
        <fullName evidence="2">Uncharacterized protein</fullName>
    </submittedName>
</protein>
<feature type="region of interest" description="Disordered" evidence="1">
    <location>
        <begin position="125"/>
        <end position="147"/>
    </location>
</feature>
<dbReference type="RefSeq" id="XP_040693644.1">
    <property type="nucleotide sequence ID" value="XM_040829605.1"/>
</dbReference>
<dbReference type="GeneID" id="63745453"/>
<dbReference type="OrthoDB" id="3433125at2759"/>
<dbReference type="VEuPathDB" id="FungiDB:ASPWEDRAFT_151531"/>
<gene>
    <name evidence="2" type="ORF">ASPWEDRAFT_151531</name>
</gene>